<name>A0A855FP84_9NEIS</name>
<evidence type="ECO:0000313" key="2">
    <source>
        <dbReference type="Proteomes" id="UP000230463"/>
    </source>
</evidence>
<organism evidence="1 2">
    <name type="scientific">Snodgrassella alvi</name>
    <dbReference type="NCBI Taxonomy" id="1196083"/>
    <lineage>
        <taxon>Bacteria</taxon>
        <taxon>Pseudomonadati</taxon>
        <taxon>Pseudomonadota</taxon>
        <taxon>Betaproteobacteria</taxon>
        <taxon>Neisseriales</taxon>
        <taxon>Neisseriaceae</taxon>
        <taxon>Snodgrassella</taxon>
    </lineage>
</organism>
<accession>A0A855FP84</accession>
<protein>
    <submittedName>
        <fullName evidence="1">Uncharacterized protein</fullName>
    </submittedName>
</protein>
<dbReference type="RefSeq" id="WP_100123931.1">
    <property type="nucleotide sequence ID" value="NZ_MEIU01000058.1"/>
</dbReference>
<sequence>MSRVIDGGKDYCWQNSLMKTVESSVLTKASGDGGNKVWQNFIKENAELTARVAKNINIASNDLVVVA</sequence>
<gene>
    <name evidence="1" type="ORF">BHC57_07875</name>
</gene>
<dbReference type="EMBL" id="MEIU01000058">
    <property type="protein sequence ID" value="PIT59510.1"/>
    <property type="molecule type" value="Genomic_DNA"/>
</dbReference>
<proteinExistence type="predicted"/>
<dbReference type="Proteomes" id="UP000230463">
    <property type="component" value="Unassembled WGS sequence"/>
</dbReference>
<evidence type="ECO:0000313" key="1">
    <source>
        <dbReference type="EMBL" id="PIT59510.1"/>
    </source>
</evidence>
<comment type="caution">
    <text evidence="1">The sequence shown here is derived from an EMBL/GenBank/DDBJ whole genome shotgun (WGS) entry which is preliminary data.</text>
</comment>
<reference evidence="1 2" key="1">
    <citation type="journal article" date="2017" name="MBio">
        <title>Type VI secretion-mediated competition in the bee gut microbiome.</title>
        <authorList>
            <person name="Steele M.I."/>
            <person name="Kwong W.K."/>
            <person name="Powell J.E."/>
            <person name="Whiteley M."/>
            <person name="Moran N.A."/>
        </authorList>
    </citation>
    <scope>NUCLEOTIDE SEQUENCE [LARGE SCALE GENOMIC DNA]</scope>
    <source>
        <strain evidence="1 2">HK3</strain>
    </source>
</reference>
<dbReference type="AlphaFoldDB" id="A0A855FP84"/>